<protein>
    <submittedName>
        <fullName evidence="2">Uncharacterized protein</fullName>
    </submittedName>
</protein>
<organism evidence="2 3">
    <name type="scientific">Terribacillus aidingensis</name>
    <dbReference type="NCBI Taxonomy" id="586416"/>
    <lineage>
        <taxon>Bacteria</taxon>
        <taxon>Bacillati</taxon>
        <taxon>Bacillota</taxon>
        <taxon>Bacilli</taxon>
        <taxon>Bacillales</taxon>
        <taxon>Bacillaceae</taxon>
        <taxon>Terribacillus</taxon>
    </lineage>
</organism>
<evidence type="ECO:0000256" key="1">
    <source>
        <dbReference type="SAM" id="Phobius"/>
    </source>
</evidence>
<dbReference type="EMBL" id="OBEK01000004">
    <property type="protein sequence ID" value="SNZ15933.1"/>
    <property type="molecule type" value="Genomic_DNA"/>
</dbReference>
<evidence type="ECO:0000313" key="2">
    <source>
        <dbReference type="EMBL" id="SNZ15933.1"/>
    </source>
</evidence>
<feature type="transmembrane region" description="Helical" evidence="1">
    <location>
        <begin position="79"/>
        <end position="97"/>
    </location>
</feature>
<keyword evidence="1" id="KW-0812">Transmembrane</keyword>
<feature type="transmembrane region" description="Helical" evidence="1">
    <location>
        <begin position="7"/>
        <end position="29"/>
    </location>
</feature>
<proteinExistence type="predicted"/>
<keyword evidence="1" id="KW-0472">Membrane</keyword>
<keyword evidence="3" id="KW-1185">Reference proteome</keyword>
<sequence>MIENIKYFWIALLLLIVSSAITVQFPHAVPFGETIMTALHFPPQPMNGLQYVGITSLILFIVSLFFLTRSLERYHKRAVFLWILVTIYVPALVVNSYQETFATGIYAVSYDRDSSICEFEMIGESNMDGECELVFENKSEEDVQFTVTFYDKHQYDDELLVLSLMNDKTPFVMSLQGKETKTVKLRKKIDVSDRENHVDWASTSSVHIIMKSDEKLRKL</sequence>
<keyword evidence="1" id="KW-1133">Transmembrane helix</keyword>
<reference evidence="3" key="1">
    <citation type="submission" date="2017-09" db="EMBL/GenBank/DDBJ databases">
        <authorList>
            <person name="Varghese N."/>
            <person name="Submissions S."/>
        </authorList>
    </citation>
    <scope>NUCLEOTIDE SEQUENCE [LARGE SCALE GENOMIC DNA]</scope>
    <source>
        <strain evidence="3">CGMCC 1.8913</strain>
    </source>
</reference>
<dbReference type="Proteomes" id="UP000219356">
    <property type="component" value="Unassembled WGS sequence"/>
</dbReference>
<dbReference type="AlphaFoldDB" id="A0A285P446"/>
<accession>A0A285P446</accession>
<feature type="transmembrane region" description="Helical" evidence="1">
    <location>
        <begin position="49"/>
        <end position="67"/>
    </location>
</feature>
<evidence type="ECO:0000313" key="3">
    <source>
        <dbReference type="Proteomes" id="UP000219356"/>
    </source>
</evidence>
<gene>
    <name evidence="2" type="ORF">SAMN05421503_2804</name>
</gene>
<name>A0A285P446_9BACI</name>